<proteinExistence type="predicted"/>
<dbReference type="CDD" id="cd03789">
    <property type="entry name" value="GT9_LPS_heptosyltransferase"/>
    <property type="match status" value="1"/>
</dbReference>
<organism evidence="3 4">
    <name type="scientific">Armatimonas rosea</name>
    <dbReference type="NCBI Taxonomy" id="685828"/>
    <lineage>
        <taxon>Bacteria</taxon>
        <taxon>Bacillati</taxon>
        <taxon>Armatimonadota</taxon>
        <taxon>Armatimonadia</taxon>
        <taxon>Armatimonadales</taxon>
        <taxon>Armatimonadaceae</taxon>
        <taxon>Armatimonas</taxon>
    </lineage>
</organism>
<dbReference type="GO" id="GO:0008713">
    <property type="term" value="F:ADP-heptose-lipopolysaccharide heptosyltransferase activity"/>
    <property type="evidence" value="ECO:0007669"/>
    <property type="project" value="TreeGrafter"/>
</dbReference>
<gene>
    <name evidence="3" type="ORF">HNQ39_003402</name>
</gene>
<evidence type="ECO:0000313" key="3">
    <source>
        <dbReference type="EMBL" id="MBB6051592.1"/>
    </source>
</evidence>
<dbReference type="PANTHER" id="PTHR30160">
    <property type="entry name" value="TETRAACYLDISACCHARIDE 4'-KINASE-RELATED"/>
    <property type="match status" value="1"/>
</dbReference>
<reference evidence="3 4" key="1">
    <citation type="submission" date="2020-08" db="EMBL/GenBank/DDBJ databases">
        <title>Genomic Encyclopedia of Type Strains, Phase IV (KMG-IV): sequencing the most valuable type-strain genomes for metagenomic binning, comparative biology and taxonomic classification.</title>
        <authorList>
            <person name="Goeker M."/>
        </authorList>
    </citation>
    <scope>NUCLEOTIDE SEQUENCE [LARGE SCALE GENOMIC DNA]</scope>
    <source>
        <strain evidence="3 4">DSM 23562</strain>
    </source>
</reference>
<accession>A0A7W9SRQ5</accession>
<dbReference type="RefSeq" id="WP_184198843.1">
    <property type="nucleotide sequence ID" value="NZ_JACHGW010000003.1"/>
</dbReference>
<evidence type="ECO:0000256" key="1">
    <source>
        <dbReference type="ARBA" id="ARBA00022676"/>
    </source>
</evidence>
<dbReference type="GO" id="GO:0009244">
    <property type="term" value="P:lipopolysaccharide core region biosynthetic process"/>
    <property type="evidence" value="ECO:0007669"/>
    <property type="project" value="TreeGrafter"/>
</dbReference>
<dbReference type="InterPro" id="IPR002201">
    <property type="entry name" value="Glyco_trans_9"/>
</dbReference>
<evidence type="ECO:0000313" key="4">
    <source>
        <dbReference type="Proteomes" id="UP000520814"/>
    </source>
</evidence>
<sequence length="327" mass="34391">MPSPAPSRLLVVKLSSLGDVVHTLPLIEALRHGGGPELHLAWAVRKAFAPLVLGNPHVSAVHVLEEKSLRATLAFGKTLKEERFDTALDPQGLFVSGLLALLSGAPRRIGLDKNREGNKLFLTDARIASTHRAHQVEKLAAFCDVLGYPRLAPRVQTYLAGDAPREKTWVGCIIGASTPDKTWPLERWKSLIAALEGRGLTPVLLGGPGAEAEAAAQVASAGCLNLAGKTKLPELAKTVAQCGVVIGADTGPLHLAVAVGTPVVGLYGVTDPARTGPGWGPAPAVVLDFVEKEAPPESRRPRHGTIPDALARIPAEAVLDAVERLLT</sequence>
<name>A0A7W9SRQ5_ARMRO</name>
<keyword evidence="1" id="KW-0328">Glycosyltransferase</keyword>
<dbReference type="EMBL" id="JACHGW010000003">
    <property type="protein sequence ID" value="MBB6051592.1"/>
    <property type="molecule type" value="Genomic_DNA"/>
</dbReference>
<dbReference type="GO" id="GO:0005829">
    <property type="term" value="C:cytosol"/>
    <property type="evidence" value="ECO:0007669"/>
    <property type="project" value="TreeGrafter"/>
</dbReference>
<dbReference type="Gene3D" id="3.40.50.2000">
    <property type="entry name" value="Glycogen Phosphorylase B"/>
    <property type="match status" value="2"/>
</dbReference>
<dbReference type="Proteomes" id="UP000520814">
    <property type="component" value="Unassembled WGS sequence"/>
</dbReference>
<keyword evidence="2 3" id="KW-0808">Transferase</keyword>
<keyword evidence="4" id="KW-1185">Reference proteome</keyword>
<dbReference type="Pfam" id="PF01075">
    <property type="entry name" value="Glyco_transf_9"/>
    <property type="match status" value="1"/>
</dbReference>
<dbReference type="InterPro" id="IPR051199">
    <property type="entry name" value="LPS_LOS_Heptosyltrfase"/>
</dbReference>
<dbReference type="AlphaFoldDB" id="A0A7W9SRQ5"/>
<dbReference type="SUPFAM" id="SSF53756">
    <property type="entry name" value="UDP-Glycosyltransferase/glycogen phosphorylase"/>
    <property type="match status" value="1"/>
</dbReference>
<evidence type="ECO:0000256" key="2">
    <source>
        <dbReference type="ARBA" id="ARBA00022679"/>
    </source>
</evidence>
<protein>
    <submittedName>
        <fullName evidence="3">Lipopolysaccharide heptosyltransferase I</fullName>
    </submittedName>
</protein>
<comment type="caution">
    <text evidence="3">The sequence shown here is derived from an EMBL/GenBank/DDBJ whole genome shotgun (WGS) entry which is preliminary data.</text>
</comment>